<name>A0A835PVR3_VANPL</name>
<accession>A0A835PVR3</accession>
<organism evidence="1 2">
    <name type="scientific">Vanilla planifolia</name>
    <name type="common">Vanilla</name>
    <dbReference type="NCBI Taxonomy" id="51239"/>
    <lineage>
        <taxon>Eukaryota</taxon>
        <taxon>Viridiplantae</taxon>
        <taxon>Streptophyta</taxon>
        <taxon>Embryophyta</taxon>
        <taxon>Tracheophyta</taxon>
        <taxon>Spermatophyta</taxon>
        <taxon>Magnoliopsida</taxon>
        <taxon>Liliopsida</taxon>
        <taxon>Asparagales</taxon>
        <taxon>Orchidaceae</taxon>
        <taxon>Vanilloideae</taxon>
        <taxon>Vanilleae</taxon>
        <taxon>Vanilla</taxon>
    </lineage>
</organism>
<dbReference type="EMBL" id="JADCNL010000012">
    <property type="protein sequence ID" value="KAG0458489.1"/>
    <property type="molecule type" value="Genomic_DNA"/>
</dbReference>
<dbReference type="OrthoDB" id="2020306at2759"/>
<sequence length="85" mass="9699">MKDVNPRGFADLNTGAAHIENTSPHDHLLRKKLRFTMNNLKLDPEQDHPLHTNLDEKITLDVKVKAEALMVTDFNGYGIETSRFI</sequence>
<reference evidence="1 2" key="1">
    <citation type="journal article" date="2020" name="Nat. Food">
        <title>A phased Vanilla planifolia genome enables genetic improvement of flavour and production.</title>
        <authorList>
            <person name="Hasing T."/>
            <person name="Tang H."/>
            <person name="Brym M."/>
            <person name="Khazi F."/>
            <person name="Huang T."/>
            <person name="Chambers A.H."/>
        </authorList>
    </citation>
    <scope>NUCLEOTIDE SEQUENCE [LARGE SCALE GENOMIC DNA]</scope>
    <source>
        <tissue evidence="1">Leaf</tissue>
    </source>
</reference>
<gene>
    <name evidence="1" type="ORF">HPP92_023646</name>
</gene>
<dbReference type="Proteomes" id="UP000636800">
    <property type="component" value="Chromosome 12"/>
</dbReference>
<comment type="caution">
    <text evidence="1">The sequence shown here is derived from an EMBL/GenBank/DDBJ whole genome shotgun (WGS) entry which is preliminary data.</text>
</comment>
<protein>
    <submittedName>
        <fullName evidence="1">Uncharacterized protein</fullName>
    </submittedName>
</protein>
<dbReference type="AlphaFoldDB" id="A0A835PVR3"/>
<evidence type="ECO:0000313" key="1">
    <source>
        <dbReference type="EMBL" id="KAG0458489.1"/>
    </source>
</evidence>
<keyword evidence="2" id="KW-1185">Reference proteome</keyword>
<proteinExistence type="predicted"/>
<evidence type="ECO:0000313" key="2">
    <source>
        <dbReference type="Proteomes" id="UP000636800"/>
    </source>
</evidence>